<keyword evidence="1" id="KW-0472">Membrane</keyword>
<dbReference type="RefSeq" id="WP_119380507.1">
    <property type="nucleotide sequence ID" value="NZ_QWGB01000009.1"/>
</dbReference>
<evidence type="ECO:0000313" key="2">
    <source>
        <dbReference type="EMBL" id="RIJ21355.1"/>
    </source>
</evidence>
<feature type="transmembrane region" description="Helical" evidence="1">
    <location>
        <begin position="112"/>
        <end position="131"/>
    </location>
</feature>
<name>A0A399QT43_9PROT</name>
<reference evidence="2 3" key="1">
    <citation type="submission" date="2018-08" db="EMBL/GenBank/DDBJ databases">
        <title>Henriciella mobilis sp. nov., isolated from seawater.</title>
        <authorList>
            <person name="Cheng H."/>
            <person name="Wu Y.-H."/>
            <person name="Xu X.-W."/>
            <person name="Guo L.-L."/>
        </authorList>
    </citation>
    <scope>NUCLEOTIDE SEQUENCE [LARGE SCALE GENOMIC DNA]</scope>
    <source>
        <strain evidence="2 3">CCUG66934</strain>
    </source>
</reference>
<accession>A0A399QT43</accession>
<proteinExistence type="predicted"/>
<comment type="caution">
    <text evidence="2">The sequence shown here is derived from an EMBL/GenBank/DDBJ whole genome shotgun (WGS) entry which is preliminary data.</text>
</comment>
<dbReference type="OrthoDB" id="7619100at2"/>
<dbReference type="AlphaFoldDB" id="A0A399QT43"/>
<keyword evidence="3" id="KW-1185">Reference proteome</keyword>
<keyword evidence="1" id="KW-0812">Transmembrane</keyword>
<feature type="transmembrane region" description="Helical" evidence="1">
    <location>
        <begin position="44"/>
        <end position="64"/>
    </location>
</feature>
<evidence type="ECO:0008006" key="4">
    <source>
        <dbReference type="Google" id="ProtNLM"/>
    </source>
</evidence>
<dbReference type="EMBL" id="QWGB01000009">
    <property type="protein sequence ID" value="RIJ21355.1"/>
    <property type="molecule type" value="Genomic_DNA"/>
</dbReference>
<evidence type="ECO:0000313" key="3">
    <source>
        <dbReference type="Proteomes" id="UP000265431"/>
    </source>
</evidence>
<keyword evidence="1" id="KW-1133">Transmembrane helix</keyword>
<organism evidence="2 3">
    <name type="scientific">Henriciella barbarensis</name>
    <dbReference type="NCBI Taxonomy" id="86342"/>
    <lineage>
        <taxon>Bacteria</taxon>
        <taxon>Pseudomonadati</taxon>
        <taxon>Pseudomonadota</taxon>
        <taxon>Alphaproteobacteria</taxon>
        <taxon>Hyphomonadales</taxon>
        <taxon>Hyphomonadaceae</taxon>
        <taxon>Henriciella</taxon>
    </lineage>
</organism>
<protein>
    <recommendedName>
        <fullName evidence="4">DUF2178 domain-containing protein</fullName>
    </recommendedName>
</protein>
<gene>
    <name evidence="2" type="ORF">D1224_13645</name>
</gene>
<feature type="transmembrane region" description="Helical" evidence="1">
    <location>
        <begin position="85"/>
        <end position="106"/>
    </location>
</feature>
<feature type="transmembrane region" description="Helical" evidence="1">
    <location>
        <begin position="7"/>
        <end position="24"/>
    </location>
</feature>
<evidence type="ECO:0000256" key="1">
    <source>
        <dbReference type="SAM" id="Phobius"/>
    </source>
</evidence>
<sequence length="140" mass="15079">MSFHEKSAWVMGLIMIAGMVFYFRTVAAMSEGLEQLAPPVLPLVIVYIVVIVILSVLGHILIAISKPSEADDMMDERDKLVAARAGNIAGLVLGVGLISALGGYLFNYDGNQLFHAAFGALMVSQIAEYAARIVYYRAGV</sequence>
<dbReference type="Proteomes" id="UP000265431">
    <property type="component" value="Unassembled WGS sequence"/>
</dbReference>